<proteinExistence type="predicted"/>
<gene>
    <name evidence="1" type="ORF">AB205_0105810</name>
</gene>
<name>A0A2G9RQR1_AQUCT</name>
<reference evidence="2" key="1">
    <citation type="journal article" date="2017" name="Nat. Commun.">
        <title>The North American bullfrog draft genome provides insight into hormonal regulation of long noncoding RNA.</title>
        <authorList>
            <person name="Hammond S.A."/>
            <person name="Warren R.L."/>
            <person name="Vandervalk B.P."/>
            <person name="Kucuk E."/>
            <person name="Khan H."/>
            <person name="Gibb E.A."/>
            <person name="Pandoh P."/>
            <person name="Kirk H."/>
            <person name="Zhao Y."/>
            <person name="Jones M."/>
            <person name="Mungall A.J."/>
            <person name="Coope R."/>
            <person name="Pleasance S."/>
            <person name="Moore R.A."/>
            <person name="Holt R.A."/>
            <person name="Round J.M."/>
            <person name="Ohora S."/>
            <person name="Walle B.V."/>
            <person name="Veldhoen N."/>
            <person name="Helbing C.C."/>
            <person name="Birol I."/>
        </authorList>
    </citation>
    <scope>NUCLEOTIDE SEQUENCE [LARGE SCALE GENOMIC DNA]</scope>
</reference>
<dbReference type="EMBL" id="KV932777">
    <property type="protein sequence ID" value="PIO30242.1"/>
    <property type="molecule type" value="Genomic_DNA"/>
</dbReference>
<sequence length="36" mass="4397">MSKEGDSLPHFYRVWKELCSYHFWRHQESSISTPLN</sequence>
<dbReference type="AlphaFoldDB" id="A0A2G9RQR1"/>
<evidence type="ECO:0000313" key="1">
    <source>
        <dbReference type="EMBL" id="PIO30242.1"/>
    </source>
</evidence>
<protein>
    <submittedName>
        <fullName evidence="1">Uncharacterized protein</fullName>
    </submittedName>
</protein>
<keyword evidence="2" id="KW-1185">Reference proteome</keyword>
<organism evidence="1 2">
    <name type="scientific">Aquarana catesbeiana</name>
    <name type="common">American bullfrog</name>
    <name type="synonym">Rana catesbeiana</name>
    <dbReference type="NCBI Taxonomy" id="8400"/>
    <lineage>
        <taxon>Eukaryota</taxon>
        <taxon>Metazoa</taxon>
        <taxon>Chordata</taxon>
        <taxon>Craniata</taxon>
        <taxon>Vertebrata</taxon>
        <taxon>Euteleostomi</taxon>
        <taxon>Amphibia</taxon>
        <taxon>Batrachia</taxon>
        <taxon>Anura</taxon>
        <taxon>Neobatrachia</taxon>
        <taxon>Ranoidea</taxon>
        <taxon>Ranidae</taxon>
        <taxon>Aquarana</taxon>
    </lineage>
</organism>
<dbReference type="Proteomes" id="UP000228934">
    <property type="component" value="Unassembled WGS sequence"/>
</dbReference>
<accession>A0A2G9RQR1</accession>
<evidence type="ECO:0000313" key="2">
    <source>
        <dbReference type="Proteomes" id="UP000228934"/>
    </source>
</evidence>